<evidence type="ECO:0000256" key="1">
    <source>
        <dbReference type="SAM" id="Coils"/>
    </source>
</evidence>
<evidence type="ECO:0000256" key="2">
    <source>
        <dbReference type="SAM" id="MobiDB-lite"/>
    </source>
</evidence>
<feature type="compositionally biased region" description="Low complexity" evidence="2">
    <location>
        <begin position="132"/>
        <end position="142"/>
    </location>
</feature>
<protein>
    <submittedName>
        <fullName evidence="3">Uncharacterized protein</fullName>
    </submittedName>
</protein>
<keyword evidence="1" id="KW-0175">Coiled coil</keyword>
<sequence length="762" mass="87901">MVKHDPFAALSPPKEKRKSFLSQVITNPDASSSPFRSNSTRSHRSSDRPSDIHVPSSLKSKTPRAFTRSFSQNKPAFAQTDTIKSTFSDDSHFLQETGSGLTTNKLNQQQTTKNHEIDTHTLTSTQKSIPESKTSNLSSTSSANVPPPLVAAITSNLLNTTNPKTPIIHDDEVLLHDSQRAIPPNASAIDKYENDNPNQDTTTVHHSPSSSTSHEKSPNTNNHIDNHIDSRIDNRIDNDNIDDTHIDDTVIITKKYDDQEPIPEKPQTSKTIDQLNDLQYNSNEPIDLGAGLKQPKGKIYLIAQNRLKPIFSKIDSNSKLYHQQNAESSSEKKKTKLIKHQNKLEKISSKNQKKLEKIQSNYDDKIKQIQLQIDQIEKNIKIHKENHVFFLNNAKEEHEFKIKQIEENFEFEKNLIIQQADQLNLKLQENKRSHMKAKQLAQYDISILNRNIGNLHTKNKELILQSKQLNEVLISKREYLTKLNHLQQENEKKIFESNNEPNEYSNQIDITTKPVQTSETDEILSEAPKESKDPVVETDVYEKNNENHTQSSSKNSTGTNLVIDNEKNTKEIEITKSEISDLEKKIGTIEEEIRVNEDQIGNDRNKIQEIEIKESQRLEREKAEREKLEKLERERLEREAIEAEQLKREDEQRVAQERLNSERKLKEQQEAIEKERIEQERREKQRFEKEEKRKVMSQINVDGDKNKEILKKFKYPDVPAPEPASDSEHEYVYEWKEVAPSTTLAPSDSIIKFETVRPKGKK</sequence>
<feature type="region of interest" description="Disordered" evidence="2">
    <location>
        <begin position="516"/>
        <end position="535"/>
    </location>
</feature>
<dbReference type="EMBL" id="KV454482">
    <property type="protein sequence ID" value="ODV60330.1"/>
    <property type="molecule type" value="Genomic_DNA"/>
</dbReference>
<dbReference type="STRING" id="1344418.A0A1D2VFN4"/>
<feature type="compositionally biased region" description="Low complexity" evidence="2">
    <location>
        <begin position="31"/>
        <end position="40"/>
    </location>
</feature>
<dbReference type="InParanoid" id="A0A1D2VFN4"/>
<accession>A0A1D2VFN4</accession>
<feature type="compositionally biased region" description="Polar residues" evidence="2">
    <location>
        <begin position="547"/>
        <end position="562"/>
    </location>
</feature>
<feature type="coiled-coil region" evidence="1">
    <location>
        <begin position="359"/>
        <end position="415"/>
    </location>
</feature>
<evidence type="ECO:0000313" key="3">
    <source>
        <dbReference type="EMBL" id="ODV60330.1"/>
    </source>
</evidence>
<dbReference type="GeneID" id="30962948"/>
<feature type="compositionally biased region" description="Polar residues" evidence="2">
    <location>
        <begin position="120"/>
        <end position="131"/>
    </location>
</feature>
<dbReference type="Proteomes" id="UP000095038">
    <property type="component" value="Unassembled WGS sequence"/>
</dbReference>
<name>A0A1D2VFN4_9ASCO</name>
<feature type="region of interest" description="Disordered" evidence="2">
    <location>
        <begin position="543"/>
        <end position="563"/>
    </location>
</feature>
<organism evidence="3 4">
    <name type="scientific">Ascoidea rubescens DSM 1968</name>
    <dbReference type="NCBI Taxonomy" id="1344418"/>
    <lineage>
        <taxon>Eukaryota</taxon>
        <taxon>Fungi</taxon>
        <taxon>Dikarya</taxon>
        <taxon>Ascomycota</taxon>
        <taxon>Saccharomycotina</taxon>
        <taxon>Saccharomycetes</taxon>
        <taxon>Ascoideaceae</taxon>
        <taxon>Ascoidea</taxon>
    </lineage>
</organism>
<feature type="region of interest" description="Disordered" evidence="2">
    <location>
        <begin position="1"/>
        <end position="73"/>
    </location>
</feature>
<keyword evidence="4" id="KW-1185">Reference proteome</keyword>
<feature type="compositionally biased region" description="Low complexity" evidence="2">
    <location>
        <begin position="101"/>
        <end position="112"/>
    </location>
</feature>
<feature type="compositionally biased region" description="Low complexity" evidence="2">
    <location>
        <begin position="201"/>
        <end position="212"/>
    </location>
</feature>
<evidence type="ECO:0000313" key="4">
    <source>
        <dbReference type="Proteomes" id="UP000095038"/>
    </source>
</evidence>
<reference evidence="4" key="1">
    <citation type="submission" date="2016-05" db="EMBL/GenBank/DDBJ databases">
        <title>Comparative genomics of biotechnologically important yeasts.</title>
        <authorList>
            <consortium name="DOE Joint Genome Institute"/>
            <person name="Riley R."/>
            <person name="Haridas S."/>
            <person name="Wolfe K.H."/>
            <person name="Lopes M.R."/>
            <person name="Hittinger C.T."/>
            <person name="Goker M."/>
            <person name="Salamov A."/>
            <person name="Wisecaver J."/>
            <person name="Long T.M."/>
            <person name="Aerts A.L."/>
            <person name="Barry K."/>
            <person name="Choi C."/>
            <person name="Clum A."/>
            <person name="Coughlan A.Y."/>
            <person name="Deshpande S."/>
            <person name="Douglass A.P."/>
            <person name="Hanson S.J."/>
            <person name="Klenk H.-P."/>
            <person name="Labutti K."/>
            <person name="Lapidus A."/>
            <person name="Lindquist E."/>
            <person name="Lipzen A."/>
            <person name="Meier-Kolthoff J.P."/>
            <person name="Ohm R.A."/>
            <person name="Otillar R.P."/>
            <person name="Pangilinan J."/>
            <person name="Peng Y."/>
            <person name="Rokas A."/>
            <person name="Rosa C.A."/>
            <person name="Scheuner C."/>
            <person name="Sibirny A.A."/>
            <person name="Slot J.C."/>
            <person name="Stielow J.B."/>
            <person name="Sun H."/>
            <person name="Kurtzman C.P."/>
            <person name="Blackwell M."/>
            <person name="Grigoriev I.V."/>
            <person name="Jeffries T.W."/>
        </authorList>
    </citation>
    <scope>NUCLEOTIDE SEQUENCE [LARGE SCALE GENOMIC DNA]</scope>
    <source>
        <strain evidence="4">DSM 1968</strain>
    </source>
</reference>
<feature type="coiled-coil region" evidence="1">
    <location>
        <begin position="565"/>
        <end position="690"/>
    </location>
</feature>
<feature type="region of interest" description="Disordered" evidence="2">
    <location>
        <begin position="187"/>
        <end position="234"/>
    </location>
</feature>
<gene>
    <name evidence="3" type="ORF">ASCRUDRAFT_153277</name>
</gene>
<feature type="region of interest" description="Disordered" evidence="2">
    <location>
        <begin position="95"/>
        <end position="145"/>
    </location>
</feature>
<feature type="compositionally biased region" description="Polar residues" evidence="2">
    <location>
        <begin position="20"/>
        <end position="30"/>
    </location>
</feature>
<dbReference type="AlphaFoldDB" id="A0A1D2VFN4"/>
<feature type="compositionally biased region" description="Basic and acidic residues" evidence="2">
    <location>
        <begin position="224"/>
        <end position="234"/>
    </location>
</feature>
<proteinExistence type="predicted"/>
<dbReference type="RefSeq" id="XP_020046637.1">
    <property type="nucleotide sequence ID" value="XM_020189312.1"/>
</dbReference>